<feature type="region of interest" description="Disordered" evidence="1">
    <location>
        <begin position="301"/>
        <end position="322"/>
    </location>
</feature>
<evidence type="ECO:0000256" key="1">
    <source>
        <dbReference type="SAM" id="MobiDB-lite"/>
    </source>
</evidence>
<keyword evidence="4" id="KW-1185">Reference proteome</keyword>
<dbReference type="Pfam" id="PF12481">
    <property type="entry name" value="DUF3700"/>
    <property type="match status" value="1"/>
</dbReference>
<gene>
    <name evidence="3" type="ORF">C2E21_1712</name>
</gene>
<accession>A0A2P6U1F4</accession>
<reference evidence="3 4" key="1">
    <citation type="journal article" date="2018" name="Plant J.">
        <title>Genome sequences of Chlorella sorokiniana UTEX 1602 and Micractinium conductrix SAG 241.80: implications to maltose excretion by a green alga.</title>
        <authorList>
            <person name="Arriola M.B."/>
            <person name="Velmurugan N."/>
            <person name="Zhang Y."/>
            <person name="Plunkett M.H."/>
            <person name="Hondzo H."/>
            <person name="Barney B.M."/>
        </authorList>
    </citation>
    <scope>NUCLEOTIDE SEQUENCE [LARGE SCALE GENOMIC DNA]</scope>
    <source>
        <strain evidence="4">UTEX 1602</strain>
    </source>
</reference>
<dbReference type="InterPro" id="IPR044828">
    <property type="entry name" value="TSJT1-like"/>
</dbReference>
<sequence>MEGPDIPEPLPPGSWVLWAPPARGLKGLLSFGRGSADGGERLKHLARSPSDHQSPRSAAAALAAAARALPPAGSARPASYALAGGACLLVRYGLTQSAGLGLSYATPNVHHEPATRTACVFTGHLQNLDELVDRHSSEALAEGPTSPSSVLAGMGDPRQLAAETLLHMYIKERQAGGDLLLLLSELQGQFSFVLYDGEKRQVFAARDSSGSEPLFYALDEDGAVSLSNDQPPVPTADEGRVQWCELPPGHFISGRSPKVQQFALTPQQLSIRETYEREMDEDISPRAFAVLVEAQEEEMRRSLSDEMRRSRSLSPDRGHAVY</sequence>
<dbReference type="SUPFAM" id="SSF56235">
    <property type="entry name" value="N-terminal nucleophile aminohydrolases (Ntn hydrolases)"/>
    <property type="match status" value="1"/>
</dbReference>
<dbReference type="Proteomes" id="UP000239899">
    <property type="component" value="Unassembled WGS sequence"/>
</dbReference>
<dbReference type="STRING" id="3076.A0A2P6U1F4"/>
<evidence type="ECO:0000313" key="4">
    <source>
        <dbReference type="Proteomes" id="UP000239899"/>
    </source>
</evidence>
<dbReference type="InterPro" id="IPR017932">
    <property type="entry name" value="GATase_2_dom"/>
</dbReference>
<protein>
    <submittedName>
        <fullName evidence="3">Asparagine synthetase-related</fullName>
    </submittedName>
</protein>
<dbReference type="PROSITE" id="PS51278">
    <property type="entry name" value="GATASE_TYPE_2"/>
    <property type="match status" value="1"/>
</dbReference>
<organism evidence="3 4">
    <name type="scientific">Chlorella sorokiniana</name>
    <name type="common">Freshwater green alga</name>
    <dbReference type="NCBI Taxonomy" id="3076"/>
    <lineage>
        <taxon>Eukaryota</taxon>
        <taxon>Viridiplantae</taxon>
        <taxon>Chlorophyta</taxon>
        <taxon>core chlorophytes</taxon>
        <taxon>Trebouxiophyceae</taxon>
        <taxon>Chlorellales</taxon>
        <taxon>Chlorellaceae</taxon>
        <taxon>Chlorella clade</taxon>
        <taxon>Chlorella</taxon>
    </lineage>
</organism>
<dbReference type="InterPro" id="IPR024286">
    <property type="entry name" value="DUF3700"/>
</dbReference>
<feature type="domain" description="Glutamine amidotransferase type-2" evidence="2">
    <location>
        <begin position="23"/>
        <end position="257"/>
    </location>
</feature>
<evidence type="ECO:0000313" key="3">
    <source>
        <dbReference type="EMBL" id="PRW60144.1"/>
    </source>
</evidence>
<dbReference type="EMBL" id="LHPG02000003">
    <property type="protein sequence ID" value="PRW60144.1"/>
    <property type="molecule type" value="Genomic_DNA"/>
</dbReference>
<dbReference type="OrthoDB" id="2019121at2759"/>
<dbReference type="CDD" id="cd00352">
    <property type="entry name" value="Gn_AT_II"/>
    <property type="match status" value="1"/>
</dbReference>
<dbReference type="InterPro" id="IPR029055">
    <property type="entry name" value="Ntn_hydrolases_N"/>
</dbReference>
<name>A0A2P6U1F4_CHLSO</name>
<evidence type="ECO:0000259" key="2">
    <source>
        <dbReference type="PROSITE" id="PS51278"/>
    </source>
</evidence>
<comment type="caution">
    <text evidence="3">The sequence shown here is derived from an EMBL/GenBank/DDBJ whole genome shotgun (WGS) entry which is preliminary data.</text>
</comment>
<dbReference type="PANTHER" id="PTHR45952">
    <property type="entry name" value="ALUMINUM INDUCED PROTEIN WITH YGL AND LRDR MOTIFS"/>
    <property type="match status" value="1"/>
</dbReference>
<dbReference type="PANTHER" id="PTHR45952:SF4">
    <property type="entry name" value="ALUMINUM INDUCED PROTEIN WITH YGL AND LRDR MOTIFS"/>
    <property type="match status" value="1"/>
</dbReference>
<dbReference type="AlphaFoldDB" id="A0A2P6U1F4"/>
<proteinExistence type="predicted"/>
<dbReference type="Gene3D" id="3.60.20.10">
    <property type="entry name" value="Glutamine Phosphoribosylpyrophosphate, subunit 1, domain 1"/>
    <property type="match status" value="1"/>
</dbReference>
<dbReference type="SMART" id="SM01172">
    <property type="entry name" value="DUF3700"/>
    <property type="match status" value="1"/>
</dbReference>